<protein>
    <submittedName>
        <fullName evidence="2">Uncharacterized protein</fullName>
    </submittedName>
</protein>
<reference evidence="2 3" key="1">
    <citation type="journal article" date="2018" name="Front. Microbiol.">
        <title>Hydrolytic Capabilities as a Key to Environmental Success: Chitinolytic and Cellulolytic Acidobacteria From Acidic Sub-arctic Soils and Boreal Peatlands.</title>
        <authorList>
            <person name="Belova S.E."/>
            <person name="Ravin N.V."/>
            <person name="Pankratov T.A."/>
            <person name="Rakitin A.L."/>
            <person name="Ivanova A.A."/>
            <person name="Beletsky A.V."/>
            <person name="Mardanov A.V."/>
            <person name="Sinninghe Damste J.S."/>
            <person name="Dedysh S.N."/>
        </authorList>
    </citation>
    <scope>NUCLEOTIDE SEQUENCE [LARGE SCALE GENOMIC DNA]</scope>
    <source>
        <strain evidence="2 3">SBC82</strain>
    </source>
</reference>
<organism evidence="2 3">
    <name type="scientific">Acidisarcina polymorpha</name>
    <dbReference type="NCBI Taxonomy" id="2211140"/>
    <lineage>
        <taxon>Bacteria</taxon>
        <taxon>Pseudomonadati</taxon>
        <taxon>Acidobacteriota</taxon>
        <taxon>Terriglobia</taxon>
        <taxon>Terriglobales</taxon>
        <taxon>Acidobacteriaceae</taxon>
        <taxon>Acidisarcina</taxon>
    </lineage>
</organism>
<gene>
    <name evidence="2" type="ORF">ACPOL_6422</name>
</gene>
<proteinExistence type="predicted"/>
<dbReference type="AlphaFoldDB" id="A0A2Z5G8Q6"/>
<evidence type="ECO:0000313" key="2">
    <source>
        <dbReference type="EMBL" id="AXC15652.1"/>
    </source>
</evidence>
<name>A0A2Z5G8Q6_9BACT</name>
<feature type="transmembrane region" description="Helical" evidence="1">
    <location>
        <begin position="31"/>
        <end position="52"/>
    </location>
</feature>
<keyword evidence="3" id="KW-1185">Reference proteome</keyword>
<dbReference type="Proteomes" id="UP000253606">
    <property type="component" value="Chromosome"/>
</dbReference>
<dbReference type="KEGG" id="abas:ACPOL_6422"/>
<keyword evidence="1" id="KW-1133">Transmembrane helix</keyword>
<keyword evidence="1" id="KW-0472">Membrane</keyword>
<dbReference type="EMBL" id="CP030840">
    <property type="protein sequence ID" value="AXC15652.1"/>
    <property type="molecule type" value="Genomic_DNA"/>
</dbReference>
<accession>A0A2Z5G8Q6</accession>
<sequence>MVGAPTAGRVDLMVLGHLGCSDRSLTLSSQLLSYLYGSGLLLTQLPIVVIVLEQSFFGLCIRNALWL</sequence>
<evidence type="ECO:0000313" key="3">
    <source>
        <dbReference type="Proteomes" id="UP000253606"/>
    </source>
</evidence>
<keyword evidence="1" id="KW-0812">Transmembrane</keyword>
<evidence type="ECO:0000256" key="1">
    <source>
        <dbReference type="SAM" id="Phobius"/>
    </source>
</evidence>